<dbReference type="InterPro" id="IPR005183">
    <property type="entry name" value="DUF305_CopM-like"/>
</dbReference>
<name>A0A4D4LFM6_STRVO</name>
<feature type="region of interest" description="Disordered" evidence="1">
    <location>
        <begin position="38"/>
        <end position="64"/>
    </location>
</feature>
<evidence type="ECO:0000256" key="1">
    <source>
        <dbReference type="SAM" id="MobiDB-lite"/>
    </source>
</evidence>
<proteinExistence type="predicted"/>
<dbReference type="Pfam" id="PF03713">
    <property type="entry name" value="DUF305"/>
    <property type="match status" value="1"/>
</dbReference>
<evidence type="ECO:0000313" key="3">
    <source>
        <dbReference type="EMBL" id="GDY59174.1"/>
    </source>
</evidence>
<evidence type="ECO:0000313" key="4">
    <source>
        <dbReference type="Proteomes" id="UP000301309"/>
    </source>
</evidence>
<keyword evidence="4" id="KW-1185">Reference proteome</keyword>
<reference evidence="3 4" key="1">
    <citation type="journal article" date="2020" name="Int. J. Syst. Evol. Microbiol.">
        <title>Reclassification of Streptomyces castelarensis and Streptomyces sporoclivatus as later heterotypic synonyms of Streptomyces antimycoticus.</title>
        <authorList>
            <person name="Komaki H."/>
            <person name="Tamura T."/>
        </authorList>
    </citation>
    <scope>NUCLEOTIDE SEQUENCE [LARGE SCALE GENOMIC DNA]</scope>
    <source>
        <strain evidence="3 4">NBRC 13459</strain>
    </source>
</reference>
<dbReference type="AlphaFoldDB" id="A0A4D4LFM6"/>
<organism evidence="3 4">
    <name type="scientific">Streptomyces violaceusniger</name>
    <dbReference type="NCBI Taxonomy" id="68280"/>
    <lineage>
        <taxon>Bacteria</taxon>
        <taxon>Bacillati</taxon>
        <taxon>Actinomycetota</taxon>
        <taxon>Actinomycetes</taxon>
        <taxon>Kitasatosporales</taxon>
        <taxon>Streptomycetaceae</taxon>
        <taxon>Streptomyces</taxon>
        <taxon>Streptomyces violaceusniger group</taxon>
    </lineage>
</organism>
<protein>
    <recommendedName>
        <fullName evidence="2">DUF305 domain-containing protein</fullName>
    </recommendedName>
</protein>
<sequence>MTGLVDDRASNARIKSLAGRIEKAQDPEIATLESWLKDWGKPENPARPALSRRTPRPGPCAVPPYARGGPWGALAVLHPGGAAQQGRR</sequence>
<gene>
    <name evidence="3" type="ORF">SVIO_097970</name>
</gene>
<dbReference type="InterPro" id="IPR012347">
    <property type="entry name" value="Ferritin-like"/>
</dbReference>
<dbReference type="EMBL" id="BJHW01000002">
    <property type="protein sequence ID" value="GDY59174.1"/>
    <property type="molecule type" value="Genomic_DNA"/>
</dbReference>
<accession>A0A4D4LFM6</accession>
<dbReference type="Gene3D" id="1.20.1260.10">
    <property type="match status" value="1"/>
</dbReference>
<feature type="domain" description="DUF305" evidence="2">
    <location>
        <begin position="1"/>
        <end position="47"/>
    </location>
</feature>
<comment type="caution">
    <text evidence="3">The sequence shown here is derived from an EMBL/GenBank/DDBJ whole genome shotgun (WGS) entry which is preliminary data.</text>
</comment>
<dbReference type="Proteomes" id="UP000301309">
    <property type="component" value="Unassembled WGS sequence"/>
</dbReference>
<evidence type="ECO:0000259" key="2">
    <source>
        <dbReference type="Pfam" id="PF03713"/>
    </source>
</evidence>